<evidence type="ECO:0000313" key="1">
    <source>
        <dbReference type="EMBL" id="GHO94917.1"/>
    </source>
</evidence>
<gene>
    <name evidence="1" type="ORF">KSF_049650</name>
</gene>
<protein>
    <submittedName>
        <fullName evidence="1">Uncharacterized protein</fullName>
    </submittedName>
</protein>
<keyword evidence="2" id="KW-1185">Reference proteome</keyword>
<organism evidence="1 2">
    <name type="scientific">Reticulibacter mediterranei</name>
    <dbReference type="NCBI Taxonomy" id="2778369"/>
    <lineage>
        <taxon>Bacteria</taxon>
        <taxon>Bacillati</taxon>
        <taxon>Chloroflexota</taxon>
        <taxon>Ktedonobacteria</taxon>
        <taxon>Ktedonobacterales</taxon>
        <taxon>Reticulibacteraceae</taxon>
        <taxon>Reticulibacter</taxon>
    </lineage>
</organism>
<proteinExistence type="predicted"/>
<comment type="caution">
    <text evidence="1">The sequence shown here is derived from an EMBL/GenBank/DDBJ whole genome shotgun (WGS) entry which is preliminary data.</text>
</comment>
<dbReference type="EMBL" id="BNJK01000001">
    <property type="protein sequence ID" value="GHO94917.1"/>
    <property type="molecule type" value="Genomic_DNA"/>
</dbReference>
<evidence type="ECO:0000313" key="2">
    <source>
        <dbReference type="Proteomes" id="UP000597444"/>
    </source>
</evidence>
<accession>A0A8J3IQ49</accession>
<reference evidence="1" key="1">
    <citation type="submission" date="2020-10" db="EMBL/GenBank/DDBJ databases">
        <title>Taxonomic study of unclassified bacteria belonging to the class Ktedonobacteria.</title>
        <authorList>
            <person name="Yabe S."/>
            <person name="Wang C.M."/>
            <person name="Zheng Y."/>
            <person name="Sakai Y."/>
            <person name="Cavaletti L."/>
            <person name="Monciardini P."/>
            <person name="Donadio S."/>
        </authorList>
    </citation>
    <scope>NUCLEOTIDE SEQUENCE</scope>
    <source>
        <strain evidence="1">ID150040</strain>
    </source>
</reference>
<dbReference type="AlphaFoldDB" id="A0A8J3IQ49"/>
<sequence length="92" mass="10236">MNGGLESDETSQTVFENTQRCAGTQEFERASLKQMRCYTEALAADEAICLAPSDPDNWRRKAEGLCKMHRGREARQAEAEVARLSRGSQGMP</sequence>
<name>A0A8J3IQ49_9CHLR</name>
<dbReference type="Proteomes" id="UP000597444">
    <property type="component" value="Unassembled WGS sequence"/>
</dbReference>